<feature type="transmembrane region" description="Helical" evidence="2">
    <location>
        <begin position="115"/>
        <end position="135"/>
    </location>
</feature>
<accession>A0ABS2VRR7</accession>
<evidence type="ECO:0000256" key="1">
    <source>
        <dbReference type="SAM" id="MobiDB-lite"/>
    </source>
</evidence>
<dbReference type="EMBL" id="JAFFZS010000011">
    <property type="protein sequence ID" value="MBN0045675.1"/>
    <property type="molecule type" value="Genomic_DNA"/>
</dbReference>
<feature type="compositionally biased region" description="Polar residues" evidence="1">
    <location>
        <begin position="161"/>
        <end position="171"/>
    </location>
</feature>
<dbReference type="InterPro" id="IPR046269">
    <property type="entry name" value="DUF6302"/>
</dbReference>
<keyword evidence="2" id="KW-0812">Transmembrane</keyword>
<dbReference type="Proteomes" id="UP000788262">
    <property type="component" value="Unassembled WGS sequence"/>
</dbReference>
<keyword evidence="2" id="KW-0472">Membrane</keyword>
<feature type="compositionally biased region" description="Low complexity" evidence="1">
    <location>
        <begin position="142"/>
        <end position="155"/>
    </location>
</feature>
<sequence>MPAGGSRRAGYLPVGNVADAVRVSAALRGRPGFPRIRLGLSVHRDTCHTVNWGPCESRNDAERGRHFGYAPSAIDTFVRRRSIPDHPAAQAEHDPDQDDRWSWYQDPLKSTLRDLGGCLAVILLGVLITLLVSAAKANATGPTSTSPPSSTWKPTVETALSAGTTSPSPLTSPRWAAR</sequence>
<reference evidence="3 4" key="1">
    <citation type="submission" date="2021-02" db="EMBL/GenBank/DDBJ databases">
        <title>Whole genome sequencing of Streptomyces actuosus VRA1.</title>
        <authorList>
            <person name="Sen G."/>
            <person name="Sen A."/>
        </authorList>
    </citation>
    <scope>NUCLEOTIDE SEQUENCE [LARGE SCALE GENOMIC DNA]</scope>
    <source>
        <strain evidence="3 4">VRA1</strain>
    </source>
</reference>
<dbReference type="Pfam" id="PF19819">
    <property type="entry name" value="DUF6302"/>
    <property type="match status" value="1"/>
</dbReference>
<evidence type="ECO:0000313" key="3">
    <source>
        <dbReference type="EMBL" id="MBN0045675.1"/>
    </source>
</evidence>
<organism evidence="3 4">
    <name type="scientific">Streptomyces actuosus</name>
    <dbReference type="NCBI Taxonomy" id="1885"/>
    <lineage>
        <taxon>Bacteria</taxon>
        <taxon>Bacillati</taxon>
        <taxon>Actinomycetota</taxon>
        <taxon>Actinomycetes</taxon>
        <taxon>Kitasatosporales</taxon>
        <taxon>Streptomycetaceae</taxon>
        <taxon>Streptomyces</taxon>
    </lineage>
</organism>
<keyword evidence="4" id="KW-1185">Reference proteome</keyword>
<protein>
    <submittedName>
        <fullName evidence="3">Uncharacterized protein</fullName>
    </submittedName>
</protein>
<name>A0ABS2VRR7_STRAS</name>
<feature type="region of interest" description="Disordered" evidence="1">
    <location>
        <begin position="138"/>
        <end position="178"/>
    </location>
</feature>
<evidence type="ECO:0000313" key="4">
    <source>
        <dbReference type="Proteomes" id="UP000788262"/>
    </source>
</evidence>
<proteinExistence type="predicted"/>
<keyword evidence="2" id="KW-1133">Transmembrane helix</keyword>
<evidence type="ECO:0000256" key="2">
    <source>
        <dbReference type="SAM" id="Phobius"/>
    </source>
</evidence>
<gene>
    <name evidence="3" type="ORF">JS756_16490</name>
</gene>
<comment type="caution">
    <text evidence="3">The sequence shown here is derived from an EMBL/GenBank/DDBJ whole genome shotgun (WGS) entry which is preliminary data.</text>
</comment>